<keyword evidence="10" id="KW-1185">Reference proteome</keyword>
<keyword evidence="1" id="KW-0813">Transport</keyword>
<keyword evidence="5 6" id="KW-0408">Iron</keyword>
<evidence type="ECO:0000256" key="7">
    <source>
        <dbReference type="SAM" id="Phobius"/>
    </source>
</evidence>
<keyword evidence="3 6" id="KW-0479">Metal-binding</keyword>
<evidence type="ECO:0000313" key="9">
    <source>
        <dbReference type="EMBL" id="UPL48685.1"/>
    </source>
</evidence>
<keyword evidence="2 6" id="KW-0349">Heme</keyword>
<evidence type="ECO:0000256" key="6">
    <source>
        <dbReference type="PROSITE-ProRule" id="PRU00433"/>
    </source>
</evidence>
<organism evidence="9 10">
    <name type="scientific">Hymenobacter sublimis</name>
    <dbReference type="NCBI Taxonomy" id="2933777"/>
    <lineage>
        <taxon>Bacteria</taxon>
        <taxon>Pseudomonadati</taxon>
        <taxon>Bacteroidota</taxon>
        <taxon>Cytophagia</taxon>
        <taxon>Cytophagales</taxon>
        <taxon>Hymenobacteraceae</taxon>
        <taxon>Hymenobacter</taxon>
    </lineage>
</organism>
<dbReference type="InterPro" id="IPR036909">
    <property type="entry name" value="Cyt_c-like_dom_sf"/>
</dbReference>
<protein>
    <submittedName>
        <fullName evidence="9">Cytochrome c</fullName>
    </submittedName>
</protein>
<dbReference type="Gene3D" id="1.10.760.10">
    <property type="entry name" value="Cytochrome c-like domain"/>
    <property type="match status" value="1"/>
</dbReference>
<evidence type="ECO:0000259" key="8">
    <source>
        <dbReference type="PROSITE" id="PS51007"/>
    </source>
</evidence>
<dbReference type="SUPFAM" id="SSF46626">
    <property type="entry name" value="Cytochrome c"/>
    <property type="match status" value="1"/>
</dbReference>
<accession>A0ABY4J784</accession>
<gene>
    <name evidence="9" type="ORF">MWH26_16025</name>
</gene>
<keyword evidence="4" id="KW-0249">Electron transport</keyword>
<dbReference type="Pfam" id="PF13442">
    <property type="entry name" value="Cytochrome_CBB3"/>
    <property type="match status" value="1"/>
</dbReference>
<dbReference type="PANTHER" id="PTHR33751:SF1">
    <property type="entry name" value="CBB3-TYPE CYTOCHROME C OXIDASE SUBUNIT FIXP"/>
    <property type="match status" value="1"/>
</dbReference>
<dbReference type="RefSeq" id="WP_247975061.1">
    <property type="nucleotide sequence ID" value="NZ_CP095848.1"/>
</dbReference>
<reference evidence="9 10" key="1">
    <citation type="submission" date="2022-04" db="EMBL/GenBank/DDBJ databases">
        <title>Hymenobacter sp. isolated from the air.</title>
        <authorList>
            <person name="Won M."/>
            <person name="Lee C.-M."/>
            <person name="Woen H.-Y."/>
            <person name="Kwon S.-W."/>
        </authorList>
    </citation>
    <scope>NUCLEOTIDE SEQUENCE [LARGE SCALE GENOMIC DNA]</scope>
    <source>
        <strain evidence="10">5516 S-25</strain>
    </source>
</reference>
<feature type="transmembrane region" description="Helical" evidence="7">
    <location>
        <begin position="96"/>
        <end position="114"/>
    </location>
</feature>
<dbReference type="InterPro" id="IPR050597">
    <property type="entry name" value="Cytochrome_c_Oxidase_Subunit"/>
</dbReference>
<evidence type="ECO:0000256" key="4">
    <source>
        <dbReference type="ARBA" id="ARBA00022982"/>
    </source>
</evidence>
<dbReference type="PANTHER" id="PTHR33751">
    <property type="entry name" value="CBB3-TYPE CYTOCHROME C OXIDASE SUBUNIT FIXP"/>
    <property type="match status" value="1"/>
</dbReference>
<keyword evidence="7" id="KW-1133">Transmembrane helix</keyword>
<feature type="transmembrane region" description="Helical" evidence="7">
    <location>
        <begin position="46"/>
        <end position="66"/>
    </location>
</feature>
<dbReference type="InterPro" id="IPR008168">
    <property type="entry name" value="Cyt_C_IC"/>
</dbReference>
<proteinExistence type="predicted"/>
<evidence type="ECO:0000256" key="2">
    <source>
        <dbReference type="ARBA" id="ARBA00022617"/>
    </source>
</evidence>
<evidence type="ECO:0000256" key="1">
    <source>
        <dbReference type="ARBA" id="ARBA00022448"/>
    </source>
</evidence>
<dbReference type="PRINTS" id="PR00605">
    <property type="entry name" value="CYTCHROMECIC"/>
</dbReference>
<dbReference type="InterPro" id="IPR009056">
    <property type="entry name" value="Cyt_c-like_dom"/>
</dbReference>
<evidence type="ECO:0000256" key="3">
    <source>
        <dbReference type="ARBA" id="ARBA00022723"/>
    </source>
</evidence>
<keyword evidence="7" id="KW-0812">Transmembrane</keyword>
<feature type="transmembrane region" description="Helical" evidence="7">
    <location>
        <begin position="72"/>
        <end position="89"/>
    </location>
</feature>
<feature type="transmembrane region" description="Helical" evidence="7">
    <location>
        <begin position="12"/>
        <end position="34"/>
    </location>
</feature>
<feature type="domain" description="Cytochrome c" evidence="8">
    <location>
        <begin position="182"/>
        <end position="259"/>
    </location>
</feature>
<dbReference type="EMBL" id="CP095848">
    <property type="protein sequence ID" value="UPL48685.1"/>
    <property type="molecule type" value="Genomic_DNA"/>
</dbReference>
<sequence length="261" mass="27096">MAAFPFLLRLHQLVVLAFLLFYAFKAGLLVLGRLDTLRTVRARTRLADSGLGLLILASGGASLALYPGGAPGWLWVKLGLVLVLLPLAIMAMRRQFKPGVVLTFLGFLYVYGVSETGSPTLQQAQASSASNGAAAYAPGRAEATATPEAVAPVDTARAAASLSAAEAATLAAAADAPASADEALVAGKALFVQQCAVCHGPDGKLGLNGAYDLTKSNLTQQGRIYQVTHGSISKKMPAFGGKLTQQQIEQVVAYSLTLKKP</sequence>
<evidence type="ECO:0000256" key="5">
    <source>
        <dbReference type="ARBA" id="ARBA00023004"/>
    </source>
</evidence>
<dbReference type="Proteomes" id="UP000829647">
    <property type="component" value="Chromosome"/>
</dbReference>
<dbReference type="PROSITE" id="PS51007">
    <property type="entry name" value="CYTC"/>
    <property type="match status" value="1"/>
</dbReference>
<name>A0ABY4J784_9BACT</name>
<keyword evidence="7" id="KW-0472">Membrane</keyword>
<evidence type="ECO:0000313" key="10">
    <source>
        <dbReference type="Proteomes" id="UP000829647"/>
    </source>
</evidence>